<feature type="region of interest" description="Disordered" evidence="1">
    <location>
        <begin position="1"/>
        <end position="34"/>
    </location>
</feature>
<sequence length="96" mass="10188">MRRAAPAPCSRTGRIPSRTAGDAGTPTRTADRSIGRTGGVAVRLVVSATDLLVHRLVAVPDPVDISRLEDEPIATRRPRRGEASRAEDGGRPTHAE</sequence>
<organism evidence="2 3">
    <name type="scientific">Streptantibioticus cattleyicolor (strain ATCC 35852 / DSM 46488 / JCM 4925 / NBRC 14057 / NRRL 8057)</name>
    <name type="common">Streptomyces cattleya</name>
    <dbReference type="NCBI Taxonomy" id="1003195"/>
    <lineage>
        <taxon>Bacteria</taxon>
        <taxon>Bacillati</taxon>
        <taxon>Actinomycetota</taxon>
        <taxon>Actinomycetes</taxon>
        <taxon>Kitasatosporales</taxon>
        <taxon>Streptomycetaceae</taxon>
        <taxon>Streptantibioticus</taxon>
    </lineage>
</organism>
<reference evidence="3" key="1">
    <citation type="submission" date="2011-12" db="EMBL/GenBank/DDBJ databases">
        <title>Complete genome sequence of Streptomyces cattleya strain DSM 46488.</title>
        <authorList>
            <person name="Ou H.-Y."/>
            <person name="Li P."/>
            <person name="Zhao C."/>
            <person name="O'Hagan D."/>
            <person name="Deng Z."/>
        </authorList>
    </citation>
    <scope>NUCLEOTIDE SEQUENCE [LARGE SCALE GENOMIC DNA]</scope>
    <source>
        <strain evidence="3">ATCC 35852 / DSM 46488 / JCM 4925 / NBRC 14057 / NRRL 8057</strain>
        <plasmid evidence="3">Plasmid pSCATT</plasmid>
    </source>
</reference>
<keyword evidence="2" id="KW-0614">Plasmid</keyword>
<accession>G8XGJ3</accession>
<dbReference type="EMBL" id="CP003229">
    <property type="protein sequence ID" value="AEW99641.1"/>
    <property type="molecule type" value="Genomic_DNA"/>
</dbReference>
<gene>
    <name evidence="2" type="ordered locus">SCATT_p14480</name>
</gene>
<name>G8XGJ3_STREN</name>
<dbReference type="HOGENOM" id="CLU_2358409_0_0_11"/>
<proteinExistence type="predicted"/>
<evidence type="ECO:0000256" key="1">
    <source>
        <dbReference type="SAM" id="MobiDB-lite"/>
    </source>
</evidence>
<keyword evidence="3" id="KW-1185">Reference proteome</keyword>
<evidence type="ECO:0000313" key="2">
    <source>
        <dbReference type="EMBL" id="AEW99641.1"/>
    </source>
</evidence>
<dbReference type="Proteomes" id="UP000007842">
    <property type="component" value="Plasmid pSCATT"/>
</dbReference>
<geneLocation type="plasmid" evidence="2 3">
    <name>pSCATT</name>
</geneLocation>
<protein>
    <submittedName>
        <fullName evidence="2">Uncharacterized protein</fullName>
    </submittedName>
</protein>
<dbReference type="AlphaFoldDB" id="G8XGJ3"/>
<dbReference type="KEGG" id="scy:SCATT_p14480"/>
<feature type="region of interest" description="Disordered" evidence="1">
    <location>
        <begin position="62"/>
        <end position="96"/>
    </location>
</feature>
<dbReference type="PATRIC" id="fig|1003195.29.peg.7249"/>
<evidence type="ECO:0000313" key="3">
    <source>
        <dbReference type="Proteomes" id="UP000007842"/>
    </source>
</evidence>
<feature type="compositionally biased region" description="Basic and acidic residues" evidence="1">
    <location>
        <begin position="64"/>
        <end position="96"/>
    </location>
</feature>